<evidence type="ECO:0000313" key="1">
    <source>
        <dbReference type="EMBL" id="KKL67434.1"/>
    </source>
</evidence>
<dbReference type="AlphaFoldDB" id="A0A0F9E0B8"/>
<protein>
    <submittedName>
        <fullName evidence="1">Uncharacterized protein</fullName>
    </submittedName>
</protein>
<sequence>MTKYFKIQLLIQELVEDDFITIHREDEIALDRLDMQMTLTDLYNNTNKFINKKIPKNKDATKNTLAE</sequence>
<gene>
    <name evidence="1" type="ORF">LCGC14_2135040</name>
</gene>
<reference evidence="1" key="1">
    <citation type="journal article" date="2015" name="Nature">
        <title>Complex archaea that bridge the gap between prokaryotes and eukaryotes.</title>
        <authorList>
            <person name="Spang A."/>
            <person name="Saw J.H."/>
            <person name="Jorgensen S.L."/>
            <person name="Zaremba-Niedzwiedzka K."/>
            <person name="Martijn J."/>
            <person name="Lind A.E."/>
            <person name="van Eijk R."/>
            <person name="Schleper C."/>
            <person name="Guy L."/>
            <person name="Ettema T.J."/>
        </authorList>
    </citation>
    <scope>NUCLEOTIDE SEQUENCE</scope>
</reference>
<dbReference type="EMBL" id="LAZR01026858">
    <property type="protein sequence ID" value="KKL67434.1"/>
    <property type="molecule type" value="Genomic_DNA"/>
</dbReference>
<organism evidence="1">
    <name type="scientific">marine sediment metagenome</name>
    <dbReference type="NCBI Taxonomy" id="412755"/>
    <lineage>
        <taxon>unclassified sequences</taxon>
        <taxon>metagenomes</taxon>
        <taxon>ecological metagenomes</taxon>
    </lineage>
</organism>
<accession>A0A0F9E0B8</accession>
<name>A0A0F9E0B8_9ZZZZ</name>
<proteinExistence type="predicted"/>
<comment type="caution">
    <text evidence="1">The sequence shown here is derived from an EMBL/GenBank/DDBJ whole genome shotgun (WGS) entry which is preliminary data.</text>
</comment>